<dbReference type="OrthoDB" id="3997781at2759"/>
<feature type="region of interest" description="Disordered" evidence="1">
    <location>
        <begin position="401"/>
        <end position="431"/>
    </location>
</feature>
<evidence type="ECO:0000313" key="3">
    <source>
        <dbReference type="Proteomes" id="UP000290900"/>
    </source>
</evidence>
<protein>
    <submittedName>
        <fullName evidence="2">DEKNAAC100350</fullName>
    </submittedName>
</protein>
<keyword evidence="3" id="KW-1185">Reference proteome</keyword>
<organism evidence="2 3">
    <name type="scientific">Brettanomyces naardenensis</name>
    <name type="common">Yeast</name>
    <dbReference type="NCBI Taxonomy" id="13370"/>
    <lineage>
        <taxon>Eukaryota</taxon>
        <taxon>Fungi</taxon>
        <taxon>Dikarya</taxon>
        <taxon>Ascomycota</taxon>
        <taxon>Saccharomycotina</taxon>
        <taxon>Pichiomycetes</taxon>
        <taxon>Pichiales</taxon>
        <taxon>Pichiaceae</taxon>
        <taxon>Brettanomyces</taxon>
    </lineage>
</organism>
<gene>
    <name evidence="2" type="ORF">BRENAR_LOCUS33</name>
</gene>
<evidence type="ECO:0000256" key="1">
    <source>
        <dbReference type="SAM" id="MobiDB-lite"/>
    </source>
</evidence>
<reference evidence="2 3" key="1">
    <citation type="submission" date="2018-12" db="EMBL/GenBank/DDBJ databases">
        <authorList>
            <person name="Tiukova I."/>
            <person name="Dainat J."/>
        </authorList>
    </citation>
    <scope>NUCLEOTIDE SEQUENCE [LARGE SCALE GENOMIC DNA]</scope>
</reference>
<sequence>MSPLRDSNFLESALSPSGIDRRGNIRKDDAIDEDTNSDTVNNVSDNNTTETEFDADLQRLERSYADSIIKNKDLIRQQERLNVDMREKQRQVDAKTLRINELLQENTALMAQLRRERDLNEQEFNSWSEMKAQLESKVQTLKEKIRKSSKDPSLHQRSASSLSMGSDTATASLTDRLRREVEKLKKRVLILAKENELEVHSKMLIIDELEMFKERWNELDAKYKTLKADYDGLVEEFGGELRDGDEEEIVAPSRIPSSMNGDPSLAEELERMVTPLHIPKQRERGSRKTSSVRTISIPRSPSLRVSSLSKFINDVELQAQEERHSQETMKLDFQIRSLELQNEKLHSYIGFVLQQLHHRTSSNSFEYSDEVNIKSAKKSLKKVLRSASAYPIRPSTLEMQIQQPKRQHMRAASYASGRRSTQTSRRSHNGFIGATGELGHIRYSELASSEGDESMSSDYMGGKVECVDLGGSEDSSDGGDEVELREAPAKYDADDKGYDDSLSVSFKMDFTPSLNLKKRKKSKLFKRSPASQIEKISAFNMSAKSSVHSLRQQAGLAEDESAQKVGVKEEDEQEDEKSLVQRVQIEEGKSEDEVEDDFDRSNVLDEVSDYISDDVSDGESVSLEEVNRFRIVLLRRLFCPRHSTFQCFCGHDGSLVDPEHFYLAASPVAALRRSLKNHRERKHGAGVRRARQDLEEIFSDAEYEADESDSGELAESDMNEVD</sequence>
<accession>A0A448YEE8</accession>
<evidence type="ECO:0000313" key="2">
    <source>
        <dbReference type="EMBL" id="VEU19294.1"/>
    </source>
</evidence>
<feature type="region of interest" description="Disordered" evidence="1">
    <location>
        <begin position="550"/>
        <end position="579"/>
    </location>
</feature>
<feature type="compositionally biased region" description="Low complexity" evidence="1">
    <location>
        <begin position="37"/>
        <end position="49"/>
    </location>
</feature>
<proteinExistence type="predicted"/>
<feature type="compositionally biased region" description="Basic and acidic residues" evidence="1">
    <location>
        <begin position="140"/>
        <end position="154"/>
    </location>
</feature>
<feature type="compositionally biased region" description="Polar residues" evidence="1">
    <location>
        <begin position="155"/>
        <end position="170"/>
    </location>
</feature>
<feature type="region of interest" description="Disordered" evidence="1">
    <location>
        <begin position="701"/>
        <end position="722"/>
    </location>
</feature>
<dbReference type="EMBL" id="CAACVR010000001">
    <property type="protein sequence ID" value="VEU19294.1"/>
    <property type="molecule type" value="Genomic_DNA"/>
</dbReference>
<dbReference type="STRING" id="13370.A0A448YEE8"/>
<name>A0A448YEE8_BRENA</name>
<dbReference type="InParanoid" id="A0A448YEE8"/>
<dbReference type="Proteomes" id="UP000290900">
    <property type="component" value="Unassembled WGS sequence"/>
</dbReference>
<feature type="region of interest" description="Disordered" evidence="1">
    <location>
        <begin position="1"/>
        <end position="49"/>
    </location>
</feature>
<dbReference type="AlphaFoldDB" id="A0A448YEE8"/>
<feature type="compositionally biased region" description="Basic and acidic residues" evidence="1">
    <location>
        <begin position="19"/>
        <end position="29"/>
    </location>
</feature>
<feature type="region of interest" description="Disordered" evidence="1">
    <location>
        <begin position="138"/>
        <end position="170"/>
    </location>
</feature>